<feature type="domain" description="UspA" evidence="2">
    <location>
        <begin position="168"/>
        <end position="300"/>
    </location>
</feature>
<accession>A4FP48</accession>
<evidence type="ECO:0000313" key="3">
    <source>
        <dbReference type="EMBL" id="CAM05823.1"/>
    </source>
</evidence>
<name>A4FP48_SACEN</name>
<sequence>MHAQRVRVAIGPAVEVARRHDVGVAAEHQRGIAVAVHADAAVGDVAVGFLAGELRVVQQFRDVDAPVVDAVPEAGEPVGAPALRVLLGRGTADAGDGDELAEAREHAVDVDGVEGAAFEVGGGVRDVHVASVSHPSSGTTGAHYHRRVAEGDGTEREFEIGKDGLGGIVVGMDGSPASFHAAAWAAGLARRERARLVLVYVEAVGGVAYWSPMGVAVASEAAESLVEELKKEVVNHLKWIDIDWDFVHQRGDPAVGLEQVAEQYRADLIVVGRSRRRGGLLGTVPATLVVEAVRPVVVVP</sequence>
<dbReference type="eggNOG" id="COG0589">
    <property type="taxonomic scope" value="Bacteria"/>
</dbReference>
<dbReference type="AlphaFoldDB" id="A4FP48"/>
<reference evidence="3 4" key="1">
    <citation type="journal article" date="2007" name="Nat. Biotechnol.">
        <title>Complete genome sequence of the erythromycin-producing bacterium Saccharopolyspora erythraea NRRL23338.</title>
        <authorList>
            <person name="Oliynyk M."/>
            <person name="Samborskyy M."/>
            <person name="Lester J.B."/>
            <person name="Mironenko T."/>
            <person name="Scott N."/>
            <person name="Dickens S."/>
            <person name="Haydock S.F."/>
            <person name="Leadlay P.F."/>
        </authorList>
    </citation>
    <scope>NUCLEOTIDE SEQUENCE [LARGE SCALE GENOMIC DNA]</scope>
    <source>
        <strain evidence="4">ATCC 11635 / DSM 40517 / JCM 4748 / NBRC 13426 / NCIMB 8594 / NRRL 2338</strain>
    </source>
</reference>
<dbReference type="STRING" id="405948.SACE_6657"/>
<dbReference type="PANTHER" id="PTHR46268">
    <property type="entry name" value="STRESS RESPONSE PROTEIN NHAX"/>
    <property type="match status" value="1"/>
</dbReference>
<evidence type="ECO:0000256" key="1">
    <source>
        <dbReference type="ARBA" id="ARBA00008791"/>
    </source>
</evidence>
<dbReference type="EMBL" id="AM420293">
    <property type="protein sequence ID" value="CAM05823.1"/>
    <property type="molecule type" value="Genomic_DNA"/>
</dbReference>
<dbReference type="HOGENOM" id="CLU_927151_0_0_11"/>
<dbReference type="SUPFAM" id="SSF52402">
    <property type="entry name" value="Adenine nucleotide alpha hydrolases-like"/>
    <property type="match status" value="1"/>
</dbReference>
<comment type="similarity">
    <text evidence="1">Belongs to the universal stress protein A family.</text>
</comment>
<dbReference type="Proteomes" id="UP000006728">
    <property type="component" value="Chromosome"/>
</dbReference>
<proteinExistence type="inferred from homology"/>
<dbReference type="PANTHER" id="PTHR46268:SF6">
    <property type="entry name" value="UNIVERSAL STRESS PROTEIN UP12"/>
    <property type="match status" value="1"/>
</dbReference>
<evidence type="ECO:0000313" key="4">
    <source>
        <dbReference type="Proteomes" id="UP000006728"/>
    </source>
</evidence>
<dbReference type="InterPro" id="IPR014729">
    <property type="entry name" value="Rossmann-like_a/b/a_fold"/>
</dbReference>
<dbReference type="Gene3D" id="3.40.50.620">
    <property type="entry name" value="HUPs"/>
    <property type="match status" value="1"/>
</dbReference>
<evidence type="ECO:0000259" key="2">
    <source>
        <dbReference type="Pfam" id="PF00582"/>
    </source>
</evidence>
<dbReference type="Pfam" id="PF00582">
    <property type="entry name" value="Usp"/>
    <property type="match status" value="1"/>
</dbReference>
<keyword evidence="4" id="KW-1185">Reference proteome</keyword>
<dbReference type="KEGG" id="sen:SACE_6657"/>
<dbReference type="CDD" id="cd00293">
    <property type="entry name" value="USP-like"/>
    <property type="match status" value="1"/>
</dbReference>
<organism evidence="3 4">
    <name type="scientific">Saccharopolyspora erythraea (strain ATCC 11635 / DSM 40517 / JCM 4748 / NBRC 13426 / NCIMB 8594 / NRRL 2338)</name>
    <dbReference type="NCBI Taxonomy" id="405948"/>
    <lineage>
        <taxon>Bacteria</taxon>
        <taxon>Bacillati</taxon>
        <taxon>Actinomycetota</taxon>
        <taxon>Actinomycetes</taxon>
        <taxon>Pseudonocardiales</taxon>
        <taxon>Pseudonocardiaceae</taxon>
        <taxon>Saccharopolyspora</taxon>
    </lineage>
</organism>
<dbReference type="InterPro" id="IPR006016">
    <property type="entry name" value="UspA"/>
</dbReference>
<protein>
    <recommendedName>
        <fullName evidence="2">UspA domain-containing protein</fullName>
    </recommendedName>
</protein>
<gene>
    <name evidence="3" type="ordered locus">SACE_6657</name>
</gene>